<dbReference type="Proteomes" id="UP000294832">
    <property type="component" value="Unassembled WGS sequence"/>
</dbReference>
<evidence type="ECO:0000256" key="1">
    <source>
        <dbReference type="SAM" id="Phobius"/>
    </source>
</evidence>
<keyword evidence="1" id="KW-0812">Transmembrane</keyword>
<keyword evidence="1" id="KW-0472">Membrane</keyword>
<accession>A0A4R2FGG1</accession>
<evidence type="ECO:0000313" key="2">
    <source>
        <dbReference type="EMBL" id="TCN89043.1"/>
    </source>
</evidence>
<dbReference type="EMBL" id="SLWF01000003">
    <property type="protein sequence ID" value="TCN89043.1"/>
    <property type="molecule type" value="Genomic_DNA"/>
</dbReference>
<sequence length="73" mass="7724">MPSRMDLTDTYAYNSAPSGVKAASSGISLQHTQQVVQLAVFGAFAFMVVLLQIGSEAQSCPLSAGWEAVMIFP</sequence>
<gene>
    <name evidence="2" type="ORF">EDC91_103227</name>
</gene>
<organism evidence="2 3">
    <name type="scientific">Shewanella fodinae</name>
    <dbReference type="NCBI Taxonomy" id="552357"/>
    <lineage>
        <taxon>Bacteria</taxon>
        <taxon>Pseudomonadati</taxon>
        <taxon>Pseudomonadota</taxon>
        <taxon>Gammaproteobacteria</taxon>
        <taxon>Alteromonadales</taxon>
        <taxon>Shewanellaceae</taxon>
        <taxon>Shewanella</taxon>
    </lineage>
</organism>
<evidence type="ECO:0000313" key="3">
    <source>
        <dbReference type="Proteomes" id="UP000294832"/>
    </source>
</evidence>
<dbReference type="AlphaFoldDB" id="A0A4R2FGG1"/>
<keyword evidence="1" id="KW-1133">Transmembrane helix</keyword>
<protein>
    <recommendedName>
        <fullName evidence="4">Mercury resistance protein</fullName>
    </recommendedName>
</protein>
<keyword evidence="3" id="KW-1185">Reference proteome</keyword>
<proteinExistence type="predicted"/>
<feature type="transmembrane region" description="Helical" evidence="1">
    <location>
        <begin position="35"/>
        <end position="53"/>
    </location>
</feature>
<reference evidence="2 3" key="1">
    <citation type="submission" date="2019-03" db="EMBL/GenBank/DDBJ databases">
        <title>Freshwater and sediment microbial communities from various areas in North America, analyzing microbe dynamics in response to fracking.</title>
        <authorList>
            <person name="Lamendella R."/>
        </authorList>
    </citation>
    <scope>NUCLEOTIDE SEQUENCE [LARGE SCALE GENOMIC DNA]</scope>
    <source>
        <strain evidence="2 3">74A</strain>
    </source>
</reference>
<comment type="caution">
    <text evidence="2">The sequence shown here is derived from an EMBL/GenBank/DDBJ whole genome shotgun (WGS) entry which is preliminary data.</text>
</comment>
<name>A0A4R2FGG1_9GAMM</name>
<evidence type="ECO:0008006" key="4">
    <source>
        <dbReference type="Google" id="ProtNLM"/>
    </source>
</evidence>